<dbReference type="AlphaFoldDB" id="A0A317Q936"/>
<comment type="function">
    <text evidence="8">Modifies, by uridylylation and deuridylylation, the PII regulatory proteins (GlnB and homologs), in response to the nitrogen status of the cell that GlnD senses through the glutamine level. Under low glutamine levels, catalyzes the conversion of the PII proteins and UTP to PII-UMP and PPi, while under higher glutamine levels, GlnD hydrolyzes PII-UMP to PII and UMP (deuridylylation). Thus, controls uridylylation state and activity of the PII proteins, and plays an important role in the regulation of nitrogen metabolism.</text>
</comment>
<evidence type="ECO:0000256" key="2">
    <source>
        <dbReference type="ARBA" id="ARBA00022695"/>
    </source>
</evidence>
<dbReference type="Gene3D" id="3.30.70.260">
    <property type="match status" value="1"/>
</dbReference>
<proteinExistence type="inferred from homology"/>
<evidence type="ECO:0000256" key="3">
    <source>
        <dbReference type="ARBA" id="ARBA00022737"/>
    </source>
</evidence>
<evidence type="ECO:0000313" key="11">
    <source>
        <dbReference type="EMBL" id="PWW14337.1"/>
    </source>
</evidence>
<dbReference type="CDD" id="cd04900">
    <property type="entry name" value="ACT_UUR-like_1"/>
    <property type="match status" value="1"/>
</dbReference>
<dbReference type="PANTHER" id="PTHR47320">
    <property type="entry name" value="BIFUNCTIONAL URIDYLYLTRANSFERASE/URIDYLYL-REMOVING ENZYME"/>
    <property type="match status" value="1"/>
</dbReference>
<comment type="domain">
    <text evidence="8">Has four distinct domains: an N-terminal nucleotidyltransferase (NT) domain responsible for UTase activity, a central HD domain that encodes UR activity, and two C-terminal ACT domains that seem to have a role in glutamine sensing.</text>
</comment>
<dbReference type="InterPro" id="IPR002934">
    <property type="entry name" value="Polymerase_NTP_transf_dom"/>
</dbReference>
<feature type="region of interest" description="Uridylyltransferase" evidence="8">
    <location>
        <begin position="1"/>
        <end position="329"/>
    </location>
</feature>
<protein>
    <recommendedName>
        <fullName evidence="8">Bifunctional uridylyltransferase/uridylyl-removing enzyme</fullName>
        <shortName evidence="8">UTase/UR</shortName>
    </recommendedName>
    <alternativeName>
        <fullName evidence="8">Bifunctional [protein-PII] modification enzyme</fullName>
    </alternativeName>
    <alternativeName>
        <fullName evidence="8">Bifunctional nitrogen sensor protein</fullName>
    </alternativeName>
    <domain>
        <recommendedName>
            <fullName evidence="8">[Protein-PII] uridylyltransferase</fullName>
            <shortName evidence="8">PII uridylyltransferase</shortName>
            <shortName evidence="8">UTase</shortName>
            <ecNumber evidence="8">2.7.7.59</ecNumber>
        </recommendedName>
    </domain>
    <domain>
        <recommendedName>
            <fullName evidence="8">[Protein-PII]-UMP uridylyl-removing enzyme</fullName>
            <shortName evidence="8">UR</shortName>
            <ecNumber evidence="8">3.1.4.-</ecNumber>
        </recommendedName>
    </domain>
</protein>
<dbReference type="SUPFAM" id="SSF81593">
    <property type="entry name" value="Nucleotidyltransferase substrate binding subunit/domain"/>
    <property type="match status" value="1"/>
</dbReference>
<dbReference type="Proteomes" id="UP000246964">
    <property type="component" value="Unassembled WGS sequence"/>
</dbReference>
<comment type="catalytic activity">
    <reaction evidence="8">
        <text>[protein-PII]-uridylyl-L-tyrosine + H2O = [protein-PII]-L-tyrosine + UMP + H(+)</text>
        <dbReference type="Rhea" id="RHEA:48600"/>
        <dbReference type="Rhea" id="RHEA-COMP:12147"/>
        <dbReference type="Rhea" id="RHEA-COMP:12148"/>
        <dbReference type="ChEBI" id="CHEBI:15377"/>
        <dbReference type="ChEBI" id="CHEBI:15378"/>
        <dbReference type="ChEBI" id="CHEBI:46858"/>
        <dbReference type="ChEBI" id="CHEBI:57865"/>
        <dbReference type="ChEBI" id="CHEBI:90602"/>
    </reaction>
</comment>
<dbReference type="SUPFAM" id="SSF55021">
    <property type="entry name" value="ACT-like"/>
    <property type="match status" value="2"/>
</dbReference>
<dbReference type="Pfam" id="PF01909">
    <property type="entry name" value="NTP_transf_2"/>
    <property type="match status" value="1"/>
</dbReference>
<keyword evidence="6 8" id="KW-0511">Multifunctional enzyme</keyword>
<dbReference type="OrthoDB" id="9758038at2"/>
<feature type="domain" description="HD" evidence="10">
    <location>
        <begin position="465"/>
        <end position="587"/>
    </location>
</feature>
<dbReference type="PROSITE" id="PS51671">
    <property type="entry name" value="ACT"/>
    <property type="match status" value="2"/>
</dbReference>
<dbReference type="PANTHER" id="PTHR47320:SF1">
    <property type="entry name" value="BIFUNCTIONAL URIDYLYLTRANSFERASE_URIDYLYL-REMOVING ENZYME"/>
    <property type="match status" value="1"/>
</dbReference>
<keyword evidence="12" id="KW-1185">Reference proteome</keyword>
<evidence type="ECO:0000256" key="7">
    <source>
        <dbReference type="ARBA" id="ARBA00047968"/>
    </source>
</evidence>
<accession>A0A317Q936</accession>
<comment type="caution">
    <text evidence="11">The sequence shown here is derived from an EMBL/GenBank/DDBJ whole genome shotgun (WGS) entry which is preliminary data.</text>
</comment>
<comment type="catalytic activity">
    <reaction evidence="8">
        <text>[protein-PII]-L-tyrosine + UTP = [protein-PII]-uridylyl-L-tyrosine + diphosphate</text>
        <dbReference type="Rhea" id="RHEA:13673"/>
        <dbReference type="Rhea" id="RHEA-COMP:12147"/>
        <dbReference type="Rhea" id="RHEA-COMP:12148"/>
        <dbReference type="ChEBI" id="CHEBI:33019"/>
        <dbReference type="ChEBI" id="CHEBI:46398"/>
        <dbReference type="ChEBI" id="CHEBI:46858"/>
        <dbReference type="ChEBI" id="CHEBI:90602"/>
        <dbReference type="EC" id="2.7.7.59"/>
    </reaction>
</comment>
<dbReference type="SMART" id="SM00471">
    <property type="entry name" value="HDc"/>
    <property type="match status" value="1"/>
</dbReference>
<comment type="activity regulation">
    <text evidence="8">Uridylyltransferase (UTase) activity is inhibited by glutamine, while glutamine activates uridylyl-removing (UR) activity.</text>
</comment>
<dbReference type="GO" id="GO:0008773">
    <property type="term" value="F:[protein-PII] uridylyltransferase activity"/>
    <property type="evidence" value="ECO:0007669"/>
    <property type="project" value="UniProtKB-UniRule"/>
</dbReference>
<dbReference type="CDD" id="cd05401">
    <property type="entry name" value="NT_GlnE_GlnD_like"/>
    <property type="match status" value="1"/>
</dbReference>
<dbReference type="RefSeq" id="WP_110075237.1">
    <property type="nucleotide sequence ID" value="NZ_QGTT01000003.1"/>
</dbReference>
<dbReference type="CDD" id="cd00077">
    <property type="entry name" value="HDc"/>
    <property type="match status" value="1"/>
</dbReference>
<evidence type="ECO:0000259" key="9">
    <source>
        <dbReference type="PROSITE" id="PS51671"/>
    </source>
</evidence>
<dbReference type="EC" id="2.7.7.59" evidence="8"/>
<keyword evidence="3" id="KW-0677">Repeat</keyword>
<comment type="caution">
    <text evidence="8">Lacks conserved residue(s) required for the propagation of feature annotation.</text>
</comment>
<dbReference type="InterPro" id="IPR010043">
    <property type="entry name" value="UTase/UR"/>
</dbReference>
<sequence length="887" mass="101581">MTPAPAPQWPATITLASGRDCLERYQHWSAEAFITADIDFLLQHRSQFMDAMLQQLWQQFGLASDQLCLFAVGGYGRGVLHPYSDIDLLILYQSPLTDAQQQAVRELIQLLWDLRLEVGHSVRNTAECLAQAEADVTVATSLLEQRLIAGDEPIAQQFNLLIQQQFPWTSRAFYQAKLAEQQSRHQHYHGTSYNLEPNVKSSPGGLRDIQTIGWIAKRHFQTQSDESLVQHGYITAAELLELRDYHDLLARIRFALHLEAGKAEDRLLFDYQPGVAARLGYGEPGKRSVEAMMKDYFNAVVGVNELNSMLLQFFEQDILASHAQLQRQPLPCSRWAQEKAQQQGVTKPEPMFEQIGQSIAAIEDHVFNTPWHLLEFLLVIANHPSISHIQAHTVRLLRHARTQLRQPLSSDPQCRQLFLALLRHPHGAGTAFRLMHQHQLMAHYLPPWQQIVGQMQFDLFHAYTVDEHTYRLVRNIHRYRDAEYQHEFPLCAERMAAMDKPELLFLAAIFHDIAKGRGGDHSELGERDALNFAQQHELPPDDGALVAWLVRHHLLMSVTAQKRDIHDPEVVKQFAEVVQTSTRLDYLYSLTVADIRATNSTLWNNWKATLLENLYHATKQFLAQNKPNAATEMRHRIHQHQAHAMGLLLSAGFQAQAIQELWGRFTADYFLRHQPEQIAWHSQHILLVQSDEQLPLILLGDENNQGTTELFIYHLEHEHLFAAVAAVLDSQNLSIHDAQILATRDGYVMDTFVVLQHDGQPLTDSRHIESLKQQLHDVLRKRQPVPSGQRRLPRRLRNFNVVTKVDFVSERNPRRTAFELVALDRPGLVARVAKVMQTLDLNILAAKITTVGEQAEDLFIVTSRRNQALTHEQKQQLREQIITALDD</sequence>
<evidence type="ECO:0000256" key="1">
    <source>
        <dbReference type="ARBA" id="ARBA00022679"/>
    </source>
</evidence>
<name>A0A317Q936_9GAMM</name>
<dbReference type="InterPro" id="IPR003607">
    <property type="entry name" value="HD/PDEase_dom"/>
</dbReference>
<keyword evidence="5 8" id="KW-0460">Magnesium</keyword>
<comment type="catalytic activity">
    <reaction evidence="7">
        <text>guanosine 3',5'-bis(diphosphate) + H2O = GDP + diphosphate + H(+)</text>
        <dbReference type="Rhea" id="RHEA:14253"/>
        <dbReference type="ChEBI" id="CHEBI:15377"/>
        <dbReference type="ChEBI" id="CHEBI:15378"/>
        <dbReference type="ChEBI" id="CHEBI:33019"/>
        <dbReference type="ChEBI" id="CHEBI:58189"/>
        <dbReference type="ChEBI" id="CHEBI:77828"/>
        <dbReference type="EC" id="3.1.7.2"/>
    </reaction>
</comment>
<feature type="domain" description="ACT" evidence="9">
    <location>
        <begin position="709"/>
        <end position="789"/>
    </location>
</feature>
<dbReference type="EC" id="3.1.4.-" evidence="8"/>
<dbReference type="HAMAP" id="MF_00277">
    <property type="entry name" value="PII_uridylyl_transf"/>
    <property type="match status" value="1"/>
</dbReference>
<dbReference type="InterPro" id="IPR006674">
    <property type="entry name" value="HD_domain"/>
</dbReference>
<dbReference type="PIRSF" id="PIRSF006288">
    <property type="entry name" value="PII_uridyltransf"/>
    <property type="match status" value="1"/>
</dbReference>
<dbReference type="SUPFAM" id="SSF109604">
    <property type="entry name" value="HD-domain/PDEase-like"/>
    <property type="match status" value="1"/>
</dbReference>
<dbReference type="GO" id="GO:0008081">
    <property type="term" value="F:phosphoric diester hydrolase activity"/>
    <property type="evidence" value="ECO:0007669"/>
    <property type="project" value="UniProtKB-UniRule"/>
</dbReference>
<comment type="cofactor">
    <cofactor evidence="8">
        <name>Mg(2+)</name>
        <dbReference type="ChEBI" id="CHEBI:18420"/>
    </cofactor>
</comment>
<reference evidence="11 12" key="1">
    <citation type="submission" date="2018-05" db="EMBL/GenBank/DDBJ databases">
        <title>Freshwater and sediment microbial communities from various areas in North America, analyzing microbe dynamics in response to fracking.</title>
        <authorList>
            <person name="Lamendella R."/>
        </authorList>
    </citation>
    <scope>NUCLEOTIDE SEQUENCE [LARGE SCALE GENOMIC DNA]</scope>
    <source>
        <strain evidence="11 12">125B1</strain>
    </source>
</reference>
<keyword evidence="2 8" id="KW-0548">Nucleotidyltransferase</keyword>
<dbReference type="SUPFAM" id="SSF81301">
    <property type="entry name" value="Nucleotidyltransferase"/>
    <property type="match status" value="1"/>
</dbReference>
<evidence type="ECO:0000256" key="5">
    <source>
        <dbReference type="ARBA" id="ARBA00022842"/>
    </source>
</evidence>
<dbReference type="Pfam" id="PF08335">
    <property type="entry name" value="GlnD_UR_UTase"/>
    <property type="match status" value="1"/>
</dbReference>
<dbReference type="GO" id="GO:0008893">
    <property type="term" value="F:guanosine-3',5'-bis(diphosphate) 3'-diphosphatase activity"/>
    <property type="evidence" value="ECO:0007669"/>
    <property type="project" value="UniProtKB-EC"/>
</dbReference>
<dbReference type="CDD" id="cd04899">
    <property type="entry name" value="ACT_ACR-UUR-like_2"/>
    <property type="match status" value="1"/>
</dbReference>
<organism evidence="11 12">
    <name type="scientific">Pseudidiomarina maritima</name>
    <dbReference type="NCBI Taxonomy" id="519453"/>
    <lineage>
        <taxon>Bacteria</taxon>
        <taxon>Pseudomonadati</taxon>
        <taxon>Pseudomonadota</taxon>
        <taxon>Gammaproteobacteria</taxon>
        <taxon>Alteromonadales</taxon>
        <taxon>Idiomarinaceae</taxon>
        <taxon>Pseudidiomarina</taxon>
    </lineage>
</organism>
<dbReference type="Pfam" id="PF01966">
    <property type="entry name" value="HD"/>
    <property type="match status" value="1"/>
</dbReference>
<evidence type="ECO:0000259" key="10">
    <source>
        <dbReference type="PROSITE" id="PS51831"/>
    </source>
</evidence>
<evidence type="ECO:0000256" key="4">
    <source>
        <dbReference type="ARBA" id="ARBA00022801"/>
    </source>
</evidence>
<evidence type="ECO:0000256" key="8">
    <source>
        <dbReference type="HAMAP-Rule" id="MF_00277"/>
    </source>
</evidence>
<comment type="similarity">
    <text evidence="8">Belongs to the GlnD family.</text>
</comment>
<dbReference type="NCBIfam" id="TIGR01693">
    <property type="entry name" value="UTase_glnD"/>
    <property type="match status" value="1"/>
</dbReference>
<keyword evidence="1 8" id="KW-0808">Transferase</keyword>
<dbReference type="GO" id="GO:0006808">
    <property type="term" value="P:regulation of nitrogen utilization"/>
    <property type="evidence" value="ECO:0007669"/>
    <property type="project" value="UniProtKB-UniRule"/>
</dbReference>
<dbReference type="InterPro" id="IPR043519">
    <property type="entry name" value="NT_sf"/>
</dbReference>
<keyword evidence="4 8" id="KW-0378">Hydrolase</keyword>
<dbReference type="PROSITE" id="PS51831">
    <property type="entry name" value="HD"/>
    <property type="match status" value="1"/>
</dbReference>
<feature type="domain" description="ACT" evidence="9">
    <location>
        <begin position="817"/>
        <end position="887"/>
    </location>
</feature>
<gene>
    <name evidence="8" type="primary">glnD</name>
    <name evidence="11" type="ORF">DET45_10329</name>
</gene>
<dbReference type="InterPro" id="IPR002912">
    <property type="entry name" value="ACT_dom"/>
</dbReference>
<dbReference type="InterPro" id="IPR013546">
    <property type="entry name" value="PII_UdlTrfase/GS_AdlTrfase"/>
</dbReference>
<evidence type="ECO:0000256" key="6">
    <source>
        <dbReference type="ARBA" id="ARBA00023268"/>
    </source>
</evidence>
<dbReference type="Gene3D" id="1.10.3210.10">
    <property type="entry name" value="Hypothetical protein af1432"/>
    <property type="match status" value="1"/>
</dbReference>
<dbReference type="EMBL" id="QGTT01000003">
    <property type="protein sequence ID" value="PWW14337.1"/>
    <property type="molecule type" value="Genomic_DNA"/>
</dbReference>
<dbReference type="InterPro" id="IPR045865">
    <property type="entry name" value="ACT-like_dom_sf"/>
</dbReference>
<evidence type="ECO:0000313" key="12">
    <source>
        <dbReference type="Proteomes" id="UP000246964"/>
    </source>
</evidence>